<dbReference type="Proteomes" id="UP001629113">
    <property type="component" value="Unassembled WGS sequence"/>
</dbReference>
<evidence type="ECO:0000313" key="1">
    <source>
        <dbReference type="EMBL" id="KAL3422642.1"/>
    </source>
</evidence>
<comment type="caution">
    <text evidence="1">The sequence shown here is derived from an EMBL/GenBank/DDBJ whole genome shotgun (WGS) entry which is preliminary data.</text>
</comment>
<reference evidence="1 2" key="1">
    <citation type="submission" date="2024-06" db="EMBL/GenBank/DDBJ databases">
        <title>Complete genome of Phlyctema vagabunda strain 19-DSS-EL-015.</title>
        <authorList>
            <person name="Fiorenzani C."/>
        </authorList>
    </citation>
    <scope>NUCLEOTIDE SEQUENCE [LARGE SCALE GENOMIC DNA]</scope>
    <source>
        <strain evidence="1 2">19-DSS-EL-015</strain>
    </source>
</reference>
<dbReference type="EMBL" id="JBFCZG010000005">
    <property type="protein sequence ID" value="KAL3422642.1"/>
    <property type="molecule type" value="Genomic_DNA"/>
</dbReference>
<dbReference type="PANTHER" id="PTHR33112">
    <property type="entry name" value="DOMAIN PROTEIN, PUTATIVE-RELATED"/>
    <property type="match status" value="1"/>
</dbReference>
<keyword evidence="2" id="KW-1185">Reference proteome</keyword>
<protein>
    <submittedName>
        <fullName evidence="1">HET domain-containing protein</fullName>
    </submittedName>
</protein>
<evidence type="ECO:0000313" key="2">
    <source>
        <dbReference type="Proteomes" id="UP001629113"/>
    </source>
</evidence>
<dbReference type="PANTHER" id="PTHR33112:SF10">
    <property type="entry name" value="TOL"/>
    <property type="match status" value="1"/>
</dbReference>
<proteinExistence type="predicted"/>
<gene>
    <name evidence="1" type="ORF">PVAG01_06798</name>
</gene>
<organism evidence="1 2">
    <name type="scientific">Phlyctema vagabunda</name>
    <dbReference type="NCBI Taxonomy" id="108571"/>
    <lineage>
        <taxon>Eukaryota</taxon>
        <taxon>Fungi</taxon>
        <taxon>Dikarya</taxon>
        <taxon>Ascomycota</taxon>
        <taxon>Pezizomycotina</taxon>
        <taxon>Leotiomycetes</taxon>
        <taxon>Helotiales</taxon>
        <taxon>Dermateaceae</taxon>
        <taxon>Phlyctema</taxon>
    </lineage>
</organism>
<sequence>MPRRNLPVNPDVWAPRHLDLMGFWYHTLTDYVQRRISNQQDILPAISGIAKIIAERSGYTYYAGLWLEDIHRGLLWQPLDVSKKSGRYKRPSWSWVSTDLPWIEMDDLRLHTYQPGPRAFVINMQVSTVGDDPYAKVLSSKLQLRGEVQTVGQLQAESKLIIFDNSHNYFTRMRVLNRWRKPEYVSQASIPPYHRIICHMDELNPLYEDQIRTELQFNGAILLVIAKFGHKWPPDVSKNAATVFALVLQPTDFMEEEYERIGIAEMAEEDFETIIWDERTITII</sequence>
<accession>A0ABR4PH41</accession>
<name>A0ABR4PH41_9HELO</name>